<sequence length="191" mass="20494">MAIYTTDSPESAQNHRDKAIGEISGYPGFCGWLPLQDQKNSHTLADIVLWDCVQSAESAGKAVGNSDAFSGFSQAVKEVTGAGYFNGPVGGIALMLPGNGVEIGRFHLREGVSEEALFSAWTRMTSEYLSGEQGWRGQRLLKLQDGSFIDLAFAVNPAYSQSLCDSWAGNPACAAFLDLIEPVSIEFGTIF</sequence>
<gene>
    <name evidence="1" type="ORF">F3J38_21020</name>
</gene>
<comment type="caution">
    <text evidence="1">The sequence shown here is derived from an EMBL/GenBank/DDBJ whole genome shotgun (WGS) entry which is preliminary data.</text>
</comment>
<dbReference type="Proteomes" id="UP000780690">
    <property type="component" value="Unassembled WGS sequence"/>
</dbReference>
<organism evidence="1 2">
    <name type="scientific">Candidatus Pantoea formicae</name>
    <dbReference type="NCBI Taxonomy" id="2608355"/>
    <lineage>
        <taxon>Bacteria</taxon>
        <taxon>Pseudomonadati</taxon>
        <taxon>Pseudomonadota</taxon>
        <taxon>Gammaproteobacteria</taxon>
        <taxon>Enterobacterales</taxon>
        <taxon>Erwiniaceae</taxon>
        <taxon>Pantoea</taxon>
    </lineage>
</organism>
<dbReference type="EMBL" id="VWXD01000008">
    <property type="protein sequence ID" value="NIF02507.1"/>
    <property type="molecule type" value="Genomic_DNA"/>
</dbReference>
<reference evidence="1 2" key="1">
    <citation type="journal article" date="2019" name="bioRxiv">
        <title>Bacteria contribute to plant secondary compound degradation in a generalist herbivore system.</title>
        <authorList>
            <person name="Francoeur C.B."/>
            <person name="Khadempour L."/>
            <person name="Moreira-Soto R.D."/>
            <person name="Gotting K."/>
            <person name="Book A.J."/>
            <person name="Pinto-Tomas A.A."/>
            <person name="Keefover-Ring K."/>
            <person name="Currie C.R."/>
        </authorList>
    </citation>
    <scope>NUCLEOTIDE SEQUENCE [LARGE SCALE GENOMIC DNA]</scope>
    <source>
        <strain evidence="1 2">Acro-805</strain>
    </source>
</reference>
<name>A0ABX0QZV6_9GAMM</name>
<dbReference type="RefSeq" id="WP_167141573.1">
    <property type="nucleotide sequence ID" value="NZ_VWXD01000008.1"/>
</dbReference>
<keyword evidence="2" id="KW-1185">Reference proteome</keyword>
<accession>A0ABX0QZV6</accession>
<protein>
    <submittedName>
        <fullName evidence="1">Uncharacterized protein</fullName>
    </submittedName>
</protein>
<evidence type="ECO:0000313" key="2">
    <source>
        <dbReference type="Proteomes" id="UP000780690"/>
    </source>
</evidence>
<evidence type="ECO:0000313" key="1">
    <source>
        <dbReference type="EMBL" id="NIF02507.1"/>
    </source>
</evidence>
<proteinExistence type="predicted"/>